<feature type="transmembrane region" description="Helical" evidence="8">
    <location>
        <begin position="84"/>
        <end position="102"/>
    </location>
</feature>
<dbReference type="InterPro" id="IPR050297">
    <property type="entry name" value="LipidA_mod_glycosyltrf_83"/>
</dbReference>
<evidence type="ECO:0000259" key="9">
    <source>
        <dbReference type="Pfam" id="PF13231"/>
    </source>
</evidence>
<keyword evidence="7 8" id="KW-0472">Membrane</keyword>
<evidence type="ECO:0000256" key="6">
    <source>
        <dbReference type="ARBA" id="ARBA00022989"/>
    </source>
</evidence>
<sequence length="421" mass="49529">MKNKDRYIMLILFSVGLTLRLLILHIFPQPLVADQIQYQALVNYMMDLPFYTHSFRSYGFPMLIVPLYQIFGRSSYISWQIMQTILDSITTVLVFVIAGHIFKSRKKAFLSGFLYMINPFTSFYSGVLLTEVSSAFFLMLAFYLFIKFTANGKLLTLAFLALTIGYLPQIRPTFLPFSILLLAIICFRLFNKIVQAKKMIFYMILCVMLFFLPFTYNLIGNFRYHGIWTPFLIDNLLVENLYVSLYLERFFFSEKYFPLPAEVDWIYGLYSAPKKSNEERKKMTEMFLTLSKQKILEDPITFVKIRFKKMWYVWEKHFVLAYQGEGNKWVIGTTYLLNLMLLITGLSGYISEARKKFVVEDERRLFFMLTAVFFVYLTVISSLTSAEERYTIPAYPLVFVFSGSGIYFFLRKIKGYKNGKK</sequence>
<evidence type="ECO:0000313" key="10">
    <source>
        <dbReference type="EMBL" id="OGG03299.1"/>
    </source>
</evidence>
<feature type="transmembrane region" description="Helical" evidence="8">
    <location>
        <begin position="122"/>
        <end position="145"/>
    </location>
</feature>
<evidence type="ECO:0000313" key="11">
    <source>
        <dbReference type="Proteomes" id="UP000176665"/>
    </source>
</evidence>
<evidence type="ECO:0000256" key="7">
    <source>
        <dbReference type="ARBA" id="ARBA00023136"/>
    </source>
</evidence>
<comment type="subcellular location">
    <subcellularLocation>
        <location evidence="1">Cell membrane</location>
        <topology evidence="1">Multi-pass membrane protein</topology>
    </subcellularLocation>
</comment>
<reference evidence="10 11" key="1">
    <citation type="journal article" date="2016" name="Nat. Commun.">
        <title>Thousands of microbial genomes shed light on interconnected biogeochemical processes in an aquifer system.</title>
        <authorList>
            <person name="Anantharaman K."/>
            <person name="Brown C.T."/>
            <person name="Hug L.A."/>
            <person name="Sharon I."/>
            <person name="Castelle C.J."/>
            <person name="Probst A.J."/>
            <person name="Thomas B.C."/>
            <person name="Singh A."/>
            <person name="Wilkins M.J."/>
            <person name="Karaoz U."/>
            <person name="Brodie E.L."/>
            <person name="Williams K.H."/>
            <person name="Hubbard S.S."/>
            <person name="Banfield J.F."/>
        </authorList>
    </citation>
    <scope>NUCLEOTIDE SEQUENCE [LARGE SCALE GENOMIC DNA]</scope>
</reference>
<dbReference type="GO" id="GO:0005886">
    <property type="term" value="C:plasma membrane"/>
    <property type="evidence" value="ECO:0007669"/>
    <property type="project" value="UniProtKB-SubCell"/>
</dbReference>
<dbReference type="STRING" id="1798371.A2W14_02855"/>
<dbReference type="GO" id="GO:0016763">
    <property type="term" value="F:pentosyltransferase activity"/>
    <property type="evidence" value="ECO:0007669"/>
    <property type="project" value="TreeGrafter"/>
</dbReference>
<feature type="transmembrane region" description="Helical" evidence="8">
    <location>
        <begin position="365"/>
        <end position="386"/>
    </location>
</feature>
<dbReference type="EMBL" id="MFJA01000033">
    <property type="protein sequence ID" value="OGG03299.1"/>
    <property type="molecule type" value="Genomic_DNA"/>
</dbReference>
<feature type="transmembrane region" description="Helical" evidence="8">
    <location>
        <begin position="7"/>
        <end position="27"/>
    </location>
</feature>
<feature type="transmembrane region" description="Helical" evidence="8">
    <location>
        <begin position="335"/>
        <end position="353"/>
    </location>
</feature>
<dbReference type="PANTHER" id="PTHR33908:SF11">
    <property type="entry name" value="MEMBRANE PROTEIN"/>
    <property type="match status" value="1"/>
</dbReference>
<organism evidence="10 11">
    <name type="scientific">Candidatus Gottesmanbacteria bacterium RBG_16_37_8</name>
    <dbReference type="NCBI Taxonomy" id="1798371"/>
    <lineage>
        <taxon>Bacteria</taxon>
        <taxon>Candidatus Gottesmaniibacteriota</taxon>
    </lineage>
</organism>
<name>A0A1F5YT05_9BACT</name>
<comment type="caution">
    <text evidence="10">The sequence shown here is derived from an EMBL/GenBank/DDBJ whole genome shotgun (WGS) entry which is preliminary data.</text>
</comment>
<dbReference type="GO" id="GO:0009103">
    <property type="term" value="P:lipopolysaccharide biosynthetic process"/>
    <property type="evidence" value="ECO:0007669"/>
    <property type="project" value="UniProtKB-ARBA"/>
</dbReference>
<keyword evidence="6 8" id="KW-1133">Transmembrane helix</keyword>
<proteinExistence type="predicted"/>
<dbReference type="Proteomes" id="UP000176665">
    <property type="component" value="Unassembled WGS sequence"/>
</dbReference>
<protein>
    <recommendedName>
        <fullName evidence="9">Glycosyltransferase RgtA/B/C/D-like domain-containing protein</fullName>
    </recommendedName>
</protein>
<keyword evidence="4" id="KW-0808">Transferase</keyword>
<dbReference type="Pfam" id="PF13231">
    <property type="entry name" value="PMT_2"/>
    <property type="match status" value="1"/>
</dbReference>
<feature type="domain" description="Glycosyltransferase RgtA/B/C/D-like" evidence="9">
    <location>
        <begin position="64"/>
        <end position="215"/>
    </location>
</feature>
<dbReference type="InterPro" id="IPR038731">
    <property type="entry name" value="RgtA/B/C-like"/>
</dbReference>
<evidence type="ECO:0000256" key="4">
    <source>
        <dbReference type="ARBA" id="ARBA00022679"/>
    </source>
</evidence>
<dbReference type="AlphaFoldDB" id="A0A1F5YT05"/>
<keyword evidence="2" id="KW-1003">Cell membrane</keyword>
<accession>A0A1F5YT05</accession>
<evidence type="ECO:0000256" key="5">
    <source>
        <dbReference type="ARBA" id="ARBA00022692"/>
    </source>
</evidence>
<feature type="transmembrane region" description="Helical" evidence="8">
    <location>
        <begin position="199"/>
        <end position="219"/>
    </location>
</feature>
<keyword evidence="3" id="KW-0328">Glycosyltransferase</keyword>
<keyword evidence="5 8" id="KW-0812">Transmembrane</keyword>
<evidence type="ECO:0000256" key="3">
    <source>
        <dbReference type="ARBA" id="ARBA00022676"/>
    </source>
</evidence>
<feature type="transmembrane region" description="Helical" evidence="8">
    <location>
        <begin position="174"/>
        <end position="190"/>
    </location>
</feature>
<evidence type="ECO:0000256" key="8">
    <source>
        <dbReference type="SAM" id="Phobius"/>
    </source>
</evidence>
<evidence type="ECO:0000256" key="2">
    <source>
        <dbReference type="ARBA" id="ARBA00022475"/>
    </source>
</evidence>
<gene>
    <name evidence="10" type="ORF">A2W14_02855</name>
</gene>
<evidence type="ECO:0000256" key="1">
    <source>
        <dbReference type="ARBA" id="ARBA00004651"/>
    </source>
</evidence>
<feature type="transmembrane region" description="Helical" evidence="8">
    <location>
        <begin position="392"/>
        <end position="410"/>
    </location>
</feature>
<dbReference type="PANTHER" id="PTHR33908">
    <property type="entry name" value="MANNOSYLTRANSFERASE YKCB-RELATED"/>
    <property type="match status" value="1"/>
</dbReference>